<dbReference type="PANTHER" id="PTHR21090">
    <property type="entry name" value="AROM/DEHYDROQUINATE SYNTHASE"/>
    <property type="match status" value="1"/>
</dbReference>
<feature type="domain" description="Shikimate dehydrogenase substrate binding N-terminal" evidence="9">
    <location>
        <begin position="550"/>
        <end position="630"/>
    </location>
</feature>
<dbReference type="InterPro" id="IPR036291">
    <property type="entry name" value="NAD(P)-bd_dom_sf"/>
</dbReference>
<dbReference type="InterPro" id="IPR013708">
    <property type="entry name" value="Shikimate_DH-bd_N"/>
</dbReference>
<reference evidence="12" key="1">
    <citation type="submission" date="2017-02" db="EMBL/GenBank/DDBJ databases">
        <authorList>
            <person name="Tafer H."/>
            <person name="Lopandic K."/>
        </authorList>
    </citation>
    <scope>NUCLEOTIDE SEQUENCE [LARGE SCALE GENOMIC DNA]</scope>
    <source>
        <strain evidence="12">CBS 366.77</strain>
    </source>
</reference>
<dbReference type="GO" id="GO:0004764">
    <property type="term" value="F:shikimate 3-dehydrogenase (NADP+) activity"/>
    <property type="evidence" value="ECO:0007669"/>
    <property type="project" value="InterPro"/>
</dbReference>
<evidence type="ECO:0000313" key="11">
    <source>
        <dbReference type="EMBL" id="RJE19302.1"/>
    </source>
</evidence>
<dbReference type="FunFam" id="3.40.50.300:FF:002254">
    <property type="entry name" value="Quinate pathway repressor protein QutR"/>
    <property type="match status" value="1"/>
</dbReference>
<dbReference type="CDD" id="cd00502">
    <property type="entry name" value="DHQase_I"/>
    <property type="match status" value="1"/>
</dbReference>
<keyword evidence="12" id="KW-1185">Reference proteome</keyword>
<keyword evidence="3" id="KW-0678">Repressor</keyword>
<gene>
    <name evidence="11" type="ORF">PHISCL_08359</name>
</gene>
<evidence type="ECO:0000256" key="6">
    <source>
        <dbReference type="ARBA" id="ARBA00023163"/>
    </source>
</evidence>
<name>A0A3A2Z861_9EURO</name>
<evidence type="ECO:0000256" key="7">
    <source>
        <dbReference type="SAM" id="MobiDB-lite"/>
    </source>
</evidence>
<evidence type="ECO:0000259" key="8">
    <source>
        <dbReference type="Pfam" id="PF01488"/>
    </source>
</evidence>
<dbReference type="Pfam" id="PF18317">
    <property type="entry name" value="SDH_C"/>
    <property type="match status" value="1"/>
</dbReference>
<feature type="compositionally biased region" description="Low complexity" evidence="7">
    <location>
        <begin position="43"/>
        <end position="61"/>
    </location>
</feature>
<dbReference type="InterPro" id="IPR006151">
    <property type="entry name" value="Shikm_DH/Glu-tRNA_Rdtase"/>
</dbReference>
<dbReference type="Gene3D" id="3.40.50.10860">
    <property type="entry name" value="Leucine Dehydrogenase, chain A, domain 1"/>
    <property type="match status" value="1"/>
</dbReference>
<dbReference type="OrthoDB" id="4415835at2759"/>
<dbReference type="GO" id="GO:0003855">
    <property type="term" value="F:3-dehydroquinate dehydratase activity"/>
    <property type="evidence" value="ECO:0007669"/>
    <property type="project" value="InterPro"/>
</dbReference>
<feature type="domain" description="Quinate/shikimate 5-dehydrogenase/glutamyl-tRNA reductase" evidence="8">
    <location>
        <begin position="691"/>
        <end position="736"/>
    </location>
</feature>
<evidence type="ECO:0000256" key="3">
    <source>
        <dbReference type="ARBA" id="ARBA00022491"/>
    </source>
</evidence>
<dbReference type="InterPro" id="IPR027417">
    <property type="entry name" value="P-loop_NTPase"/>
</dbReference>
<dbReference type="InterPro" id="IPR013785">
    <property type="entry name" value="Aldolase_TIM"/>
</dbReference>
<evidence type="ECO:0000313" key="12">
    <source>
        <dbReference type="Proteomes" id="UP000266188"/>
    </source>
</evidence>
<dbReference type="Pfam" id="PF01202">
    <property type="entry name" value="SKI"/>
    <property type="match status" value="1"/>
</dbReference>
<feature type="region of interest" description="Disordered" evidence="7">
    <location>
        <begin position="1"/>
        <end position="71"/>
    </location>
</feature>
<dbReference type="Pfam" id="PF01488">
    <property type="entry name" value="Shikimate_DH"/>
    <property type="match status" value="1"/>
</dbReference>
<dbReference type="SUPFAM" id="SSF52540">
    <property type="entry name" value="P-loop containing nucleoside triphosphate hydrolases"/>
    <property type="match status" value="1"/>
</dbReference>
<dbReference type="CDD" id="cd01065">
    <property type="entry name" value="NAD_bind_Shikimate_DH"/>
    <property type="match status" value="1"/>
</dbReference>
<dbReference type="STRING" id="2070753.A0A3A2Z861"/>
<dbReference type="FunFam" id="3.40.50.720:FF:000386">
    <property type="entry name" value="Quinate repressor protein"/>
    <property type="match status" value="1"/>
</dbReference>
<evidence type="ECO:0000256" key="5">
    <source>
        <dbReference type="ARBA" id="ARBA00023015"/>
    </source>
</evidence>
<dbReference type="PRINTS" id="PR01100">
    <property type="entry name" value="SHIKIMTKNASE"/>
</dbReference>
<evidence type="ECO:0000256" key="1">
    <source>
        <dbReference type="ARBA" id="ARBA00006477"/>
    </source>
</evidence>
<evidence type="ECO:0000256" key="4">
    <source>
        <dbReference type="ARBA" id="ARBA00022911"/>
    </source>
</evidence>
<accession>A0A3A2Z861</accession>
<dbReference type="Gene3D" id="3.20.20.70">
    <property type="entry name" value="Aldolase class I"/>
    <property type="match status" value="1"/>
</dbReference>
<dbReference type="InterPro" id="IPR041121">
    <property type="entry name" value="SDH_C"/>
</dbReference>
<dbReference type="Gene3D" id="3.40.50.300">
    <property type="entry name" value="P-loop containing nucleotide triphosphate hydrolases"/>
    <property type="match status" value="1"/>
</dbReference>
<feature type="domain" description="SDH C-terminal" evidence="10">
    <location>
        <begin position="832"/>
        <end position="862"/>
    </location>
</feature>
<dbReference type="SUPFAM" id="SSF53223">
    <property type="entry name" value="Aminoacid dehydrogenase-like, N-terminal domain"/>
    <property type="match status" value="1"/>
</dbReference>
<dbReference type="PANTHER" id="PTHR21090:SF27">
    <property type="entry name" value="QUINATE REPRESSOR PROTEIN"/>
    <property type="match status" value="1"/>
</dbReference>
<sequence length="889" mass="98908">MATLTSLSKRGLDELDNPEEPIHRYPRPRHNGQSTSNSHPSDRSQWPSSSSRESSRNSASPVALPMPSKGQRRFDENASIVLIGIRGTGKSSLAVILAANSGRRLIDANQYFHQMTGHTRAAYKQKYDAADYRQQEAKVMMSMLTEHKEGCVIACGPGSMDRSGPGLLREYARSHPVIHILREPESIQSYLQAWDTKKVRRVLELSGPVYRDCSNLEFFNVSEIGATDHSEVDGHHYSQSDREADHRLQTSTPFLTLKRVQRDFLRFVALATGNLADMSSQRASFPLTMLPIESRMYTYAVSVPMSSLIERDMDIEDLESTADAFELKLDLNNNVSDSGFVDKVSHTIATIRRSIIVPLIYHVESAPRDPTSNSSHILRRPPQEYLKLVQHGLRLAPEFLTVDLSYDDALLSQVIGSKGLTRIIGDSSNHERAPDSWEGTKYIELYERAIKLGCDIVRLSQPAETISDNFSVQRFHHRISTLPSPRVPLIAYNTGPVGRLSCCFNPILTPVTHDSLISETDQKSLPRITVREAQKALYASFTLDPMQFFVFGANVTYSLSPAMHNTAYEACGLPHVYSIHQSSSLRGLNELVENPNFGGSSVSLPYKTEVIPLLHSMSPHARAIGAVNTLIPVRKVEDNILFSHGSTLYLEKSRAGPIRALHGDNTDWIGIGNCIRRGLSPANAVRPSTTGLVIGAGGMARAAVYSMMHLGVKNIFLYNRSIENASKMAHHYNRQNLTNFGKPGMSTPPSFHILHSLTEDWPENYNQPTIVVSCIPAHSIAGERPANFEMPEQWLRSPTGGVVVELAYKPLNTPLIKQMRSLSHRGWVALDGLDVLPEQGFAQFELFTGRPAPRRLMRAIVLKEYKGEEGQYDPGALENRIMNLDGQAT</sequence>
<protein>
    <submittedName>
        <fullName evidence="11">Repressor protein</fullName>
    </submittedName>
</protein>
<evidence type="ECO:0000259" key="10">
    <source>
        <dbReference type="Pfam" id="PF18317"/>
    </source>
</evidence>
<dbReference type="InterPro" id="IPR031322">
    <property type="entry name" value="Shikimate/glucono_kinase"/>
</dbReference>
<comment type="similarity">
    <text evidence="1">In the 2nd section; belongs to the type-I 3-dehydroquinase family.</text>
</comment>
<dbReference type="Gene3D" id="3.40.50.720">
    <property type="entry name" value="NAD(P)-binding Rossmann-like Domain"/>
    <property type="match status" value="1"/>
</dbReference>
<evidence type="ECO:0000256" key="2">
    <source>
        <dbReference type="ARBA" id="ARBA00009349"/>
    </source>
</evidence>
<dbReference type="FunFam" id="3.40.50.10860:FF:000019">
    <property type="entry name" value="Quinate pathway repressor protein QutR"/>
    <property type="match status" value="1"/>
</dbReference>
<dbReference type="EMBL" id="MVGC01000422">
    <property type="protein sequence ID" value="RJE19302.1"/>
    <property type="molecule type" value="Genomic_DNA"/>
</dbReference>
<dbReference type="AlphaFoldDB" id="A0A3A2Z861"/>
<proteinExistence type="inferred from homology"/>
<dbReference type="Pfam" id="PF08501">
    <property type="entry name" value="Shikimate_dh_N"/>
    <property type="match status" value="1"/>
</dbReference>
<evidence type="ECO:0000259" key="9">
    <source>
        <dbReference type="Pfam" id="PF08501"/>
    </source>
</evidence>
<organism evidence="11 12">
    <name type="scientific">Aspergillus sclerotialis</name>
    <dbReference type="NCBI Taxonomy" id="2070753"/>
    <lineage>
        <taxon>Eukaryota</taxon>
        <taxon>Fungi</taxon>
        <taxon>Dikarya</taxon>
        <taxon>Ascomycota</taxon>
        <taxon>Pezizomycotina</taxon>
        <taxon>Eurotiomycetes</taxon>
        <taxon>Eurotiomycetidae</taxon>
        <taxon>Eurotiales</taxon>
        <taxon>Aspergillaceae</taxon>
        <taxon>Aspergillus</taxon>
        <taxon>Aspergillus subgen. Polypaecilum</taxon>
    </lineage>
</organism>
<dbReference type="InterPro" id="IPR001381">
    <property type="entry name" value="DHquinase_I"/>
</dbReference>
<comment type="caution">
    <text evidence="11">The sequence shown here is derived from an EMBL/GenBank/DDBJ whole genome shotgun (WGS) entry which is preliminary data.</text>
</comment>
<dbReference type="Proteomes" id="UP000266188">
    <property type="component" value="Unassembled WGS sequence"/>
</dbReference>
<keyword evidence="4" id="KW-0672">Quinate metabolism</keyword>
<keyword evidence="5" id="KW-0805">Transcription regulation</keyword>
<dbReference type="InterPro" id="IPR046346">
    <property type="entry name" value="Aminoacid_DH-like_N_sf"/>
</dbReference>
<dbReference type="SUPFAM" id="SSF51569">
    <property type="entry name" value="Aldolase"/>
    <property type="match status" value="1"/>
</dbReference>
<comment type="similarity">
    <text evidence="2">In the N-terminal section; belongs to the shikimate kinase family.</text>
</comment>
<keyword evidence="6" id="KW-0804">Transcription</keyword>
<dbReference type="GO" id="GO:0009423">
    <property type="term" value="P:chorismate biosynthetic process"/>
    <property type="evidence" value="ECO:0007669"/>
    <property type="project" value="TreeGrafter"/>
</dbReference>
<dbReference type="SUPFAM" id="SSF51735">
    <property type="entry name" value="NAD(P)-binding Rossmann-fold domains"/>
    <property type="match status" value="1"/>
</dbReference>
<dbReference type="Pfam" id="PF01487">
    <property type="entry name" value="DHquinase_I"/>
    <property type="match status" value="1"/>
</dbReference>
<dbReference type="GO" id="GO:0003866">
    <property type="term" value="F:3-phosphoshikimate 1-carboxyvinyltransferase activity"/>
    <property type="evidence" value="ECO:0007669"/>
    <property type="project" value="TreeGrafter"/>
</dbReference>